<dbReference type="FunFam" id="3.40.50.880:FF:000019">
    <property type="entry name" value="Phosphoribosylformylglycinamidine synthase subunit PurQ"/>
    <property type="match status" value="1"/>
</dbReference>
<dbReference type="CDD" id="cd01740">
    <property type="entry name" value="GATase1_FGAR_AT"/>
    <property type="match status" value="1"/>
</dbReference>
<dbReference type="EC" id="3.5.1.2" evidence="8"/>
<dbReference type="Pfam" id="PF13507">
    <property type="entry name" value="GATase_5"/>
    <property type="match status" value="1"/>
</dbReference>
<feature type="active site" evidence="8">
    <location>
        <position position="205"/>
    </location>
</feature>
<evidence type="ECO:0000256" key="5">
    <source>
        <dbReference type="ARBA" id="ARBA00022801"/>
    </source>
</evidence>
<dbReference type="GO" id="GO:0006189">
    <property type="term" value="P:'de novo' IMP biosynthetic process"/>
    <property type="evidence" value="ECO:0007669"/>
    <property type="project" value="UniProtKB-UniRule"/>
</dbReference>
<evidence type="ECO:0000256" key="3">
    <source>
        <dbReference type="ARBA" id="ARBA00022741"/>
    </source>
</evidence>
<dbReference type="NCBIfam" id="NF002957">
    <property type="entry name" value="PRK03619.1"/>
    <property type="match status" value="1"/>
</dbReference>
<keyword evidence="11" id="KW-1185">Reference proteome</keyword>
<dbReference type="AlphaFoldDB" id="A0AAJ5ZE17"/>
<dbReference type="InterPro" id="IPR029062">
    <property type="entry name" value="Class_I_gatase-like"/>
</dbReference>
<evidence type="ECO:0000256" key="4">
    <source>
        <dbReference type="ARBA" id="ARBA00022755"/>
    </source>
</evidence>
<evidence type="ECO:0000256" key="8">
    <source>
        <dbReference type="HAMAP-Rule" id="MF_00421"/>
    </source>
</evidence>
<name>A0AAJ5ZE17_9CHLR</name>
<sequence>MKFGIVVFPGTWSEKDTHHAVNGVLGQDAEYIWHGDEALDQYDAIVLPGGFSYGDFLRCGAIARFSPVMEAVRNFADKGGPVVGICNGFQVLCESGLLPGVLMRNDHLEFRCIWTDLKVENDTTMFTSTATKGQTLHIPMSHGEGNYQADEATIEKLEGNGQVVFRYADAAGNVTPEINPNGSINNIAGIINERGNVMGMMPHPEKASEKLIGGDDGNVIFKSMIENIVATLA</sequence>
<keyword evidence="7 8" id="KW-0315">Glutamine amidotransferase</keyword>
<evidence type="ECO:0000256" key="6">
    <source>
        <dbReference type="ARBA" id="ARBA00022840"/>
    </source>
</evidence>
<evidence type="ECO:0000256" key="2">
    <source>
        <dbReference type="ARBA" id="ARBA00022598"/>
    </source>
</evidence>
<dbReference type="SUPFAM" id="SSF52317">
    <property type="entry name" value="Class I glutamine amidotransferase-like"/>
    <property type="match status" value="1"/>
</dbReference>
<dbReference type="EMBL" id="WMBE01000001">
    <property type="protein sequence ID" value="MDG0865720.1"/>
    <property type="molecule type" value="Genomic_DNA"/>
</dbReference>
<dbReference type="GO" id="GO:0005524">
    <property type="term" value="F:ATP binding"/>
    <property type="evidence" value="ECO:0007669"/>
    <property type="project" value="UniProtKB-KW"/>
</dbReference>
<dbReference type="Proteomes" id="UP001321249">
    <property type="component" value="Unassembled WGS sequence"/>
</dbReference>
<reference evidence="10" key="2">
    <citation type="journal article" date="2023" name="Nat. Commun.">
        <title>Cultivation of marine bacteria of the SAR202 clade.</title>
        <authorList>
            <person name="Lim Y."/>
            <person name="Seo J.H."/>
            <person name="Giovannoni S.J."/>
            <person name="Kang I."/>
            <person name="Cho J.C."/>
        </authorList>
    </citation>
    <scope>NUCLEOTIDE SEQUENCE</scope>
    <source>
        <strain evidence="10">JH1073</strain>
    </source>
</reference>
<keyword evidence="3 8" id="KW-0547">Nucleotide-binding</keyword>
<reference evidence="11" key="3">
    <citation type="submission" date="2023-06" db="EMBL/GenBank/DDBJ databases">
        <title>Pangenomics reveal diversification of enzyme families and niche specialization in globally abundant SAR202 bacteria.</title>
        <authorList>
            <person name="Saw J.H.W."/>
        </authorList>
    </citation>
    <scope>NUCLEOTIDE SEQUENCE [LARGE SCALE GENOMIC DNA]</scope>
    <source>
        <strain evidence="11">JH1073</strain>
    </source>
</reference>
<reference evidence="11 12" key="1">
    <citation type="submission" date="2019-11" db="EMBL/GenBank/DDBJ databases">
        <authorList>
            <person name="Cho J.-C."/>
        </authorList>
    </citation>
    <scope>NUCLEOTIDE SEQUENCE [LARGE SCALE GENOMIC DNA]</scope>
    <source>
        <strain evidence="10 11">JH1073</strain>
        <strain evidence="9 12">JH702</strain>
    </source>
</reference>
<evidence type="ECO:0000313" key="10">
    <source>
        <dbReference type="EMBL" id="WFG39538.1"/>
    </source>
</evidence>
<evidence type="ECO:0000313" key="12">
    <source>
        <dbReference type="Proteomes" id="UP001321249"/>
    </source>
</evidence>
<keyword evidence="1 8" id="KW-0963">Cytoplasm</keyword>
<dbReference type="EMBL" id="CP046147">
    <property type="protein sequence ID" value="WFG39538.1"/>
    <property type="molecule type" value="Genomic_DNA"/>
</dbReference>
<dbReference type="Gene3D" id="3.40.50.880">
    <property type="match status" value="1"/>
</dbReference>
<dbReference type="GO" id="GO:0004642">
    <property type="term" value="F:phosphoribosylformylglycinamidine synthase activity"/>
    <property type="evidence" value="ECO:0007669"/>
    <property type="project" value="UniProtKB-UniRule"/>
</dbReference>
<keyword evidence="4 8" id="KW-0658">Purine biosynthesis</keyword>
<gene>
    <name evidence="8 10" type="primary">purQ</name>
    <name evidence="9" type="ORF">GKO46_01355</name>
    <name evidence="10" type="ORF">GKO48_07870</name>
</gene>
<dbReference type="PANTHER" id="PTHR47552">
    <property type="entry name" value="PHOSPHORIBOSYLFORMYLGLYCINAMIDINE SYNTHASE SUBUNIT PURQ"/>
    <property type="match status" value="1"/>
</dbReference>
<keyword evidence="2 8" id="KW-0436">Ligase</keyword>
<dbReference type="PANTHER" id="PTHR47552:SF1">
    <property type="entry name" value="PHOSPHORIBOSYLFORMYLGLYCINAMIDINE SYNTHASE SUBUNIT PURQ"/>
    <property type="match status" value="1"/>
</dbReference>
<comment type="subcellular location">
    <subcellularLocation>
        <location evidence="8">Cytoplasm</location>
    </subcellularLocation>
</comment>
<keyword evidence="5 8" id="KW-0378">Hydrolase</keyword>
<dbReference type="NCBIfam" id="TIGR01737">
    <property type="entry name" value="FGAM_synth_I"/>
    <property type="match status" value="1"/>
</dbReference>
<feature type="active site" evidence="8">
    <location>
        <position position="203"/>
    </location>
</feature>
<dbReference type="GO" id="GO:0005737">
    <property type="term" value="C:cytoplasm"/>
    <property type="evidence" value="ECO:0007669"/>
    <property type="project" value="UniProtKB-SubCell"/>
</dbReference>
<proteinExistence type="inferred from homology"/>
<keyword evidence="6 8" id="KW-0067">ATP-binding</keyword>
<dbReference type="RefSeq" id="WP_342823341.1">
    <property type="nucleotide sequence ID" value="NZ_CP046146.1"/>
</dbReference>
<organism evidence="10 11">
    <name type="scientific">Candidatus Lucifugimonas marina</name>
    <dbReference type="NCBI Taxonomy" id="3038979"/>
    <lineage>
        <taxon>Bacteria</taxon>
        <taxon>Bacillati</taxon>
        <taxon>Chloroflexota</taxon>
        <taxon>Dehalococcoidia</taxon>
        <taxon>SAR202 cluster</taxon>
        <taxon>Candidatus Lucifugimonadales</taxon>
        <taxon>Candidatus Lucifugimonadaceae</taxon>
        <taxon>Candidatus Lucifugimonas</taxon>
    </lineage>
</organism>
<evidence type="ECO:0000313" key="9">
    <source>
        <dbReference type="EMBL" id="MDG0865720.1"/>
    </source>
</evidence>
<comment type="catalytic activity">
    <reaction evidence="8">
        <text>N(2)-formyl-N(1)-(5-phospho-beta-D-ribosyl)glycinamide + L-glutamine + ATP + H2O = 2-formamido-N(1)-(5-O-phospho-beta-D-ribosyl)acetamidine + L-glutamate + ADP + phosphate + H(+)</text>
        <dbReference type="Rhea" id="RHEA:17129"/>
        <dbReference type="ChEBI" id="CHEBI:15377"/>
        <dbReference type="ChEBI" id="CHEBI:15378"/>
        <dbReference type="ChEBI" id="CHEBI:29985"/>
        <dbReference type="ChEBI" id="CHEBI:30616"/>
        <dbReference type="ChEBI" id="CHEBI:43474"/>
        <dbReference type="ChEBI" id="CHEBI:58359"/>
        <dbReference type="ChEBI" id="CHEBI:147286"/>
        <dbReference type="ChEBI" id="CHEBI:147287"/>
        <dbReference type="ChEBI" id="CHEBI:456216"/>
        <dbReference type="EC" id="6.3.5.3"/>
    </reaction>
</comment>
<evidence type="ECO:0000256" key="7">
    <source>
        <dbReference type="ARBA" id="ARBA00022962"/>
    </source>
</evidence>
<evidence type="ECO:0000256" key="1">
    <source>
        <dbReference type="ARBA" id="ARBA00022490"/>
    </source>
</evidence>
<accession>A0AAJ5ZE17</accession>
<dbReference type="GO" id="GO:0004359">
    <property type="term" value="F:glutaminase activity"/>
    <property type="evidence" value="ECO:0007669"/>
    <property type="project" value="UniProtKB-EC"/>
</dbReference>
<dbReference type="PROSITE" id="PS51273">
    <property type="entry name" value="GATASE_TYPE_1"/>
    <property type="match status" value="1"/>
</dbReference>
<protein>
    <recommendedName>
        <fullName evidence="8">Phosphoribosylformylglycinamidine synthase subunit PurQ</fullName>
        <shortName evidence="8">FGAM synthase</shortName>
        <ecNumber evidence="8">6.3.5.3</ecNumber>
    </recommendedName>
    <alternativeName>
        <fullName evidence="8">Formylglycinamide ribonucleotide amidotransferase subunit I</fullName>
        <shortName evidence="8">FGAR amidotransferase I</shortName>
        <shortName evidence="8">FGAR-AT I</shortName>
    </alternativeName>
    <alternativeName>
        <fullName evidence="8">Glutaminase PurQ</fullName>
        <ecNumber evidence="8">3.5.1.2</ecNumber>
    </alternativeName>
    <alternativeName>
        <fullName evidence="8">Phosphoribosylformylglycinamidine synthase subunit I</fullName>
    </alternativeName>
</protein>
<comment type="pathway">
    <text evidence="8">Purine metabolism; IMP biosynthesis via de novo pathway; 5-amino-1-(5-phospho-D-ribosyl)imidazole from N(2)-formyl-N(1)-(5-phospho-D-ribosyl)glycinamide: step 1/2.</text>
</comment>
<evidence type="ECO:0000313" key="11">
    <source>
        <dbReference type="Proteomes" id="UP001219901"/>
    </source>
</evidence>
<dbReference type="Proteomes" id="UP001219901">
    <property type="component" value="Chromosome"/>
</dbReference>
<dbReference type="SMART" id="SM01211">
    <property type="entry name" value="GATase_5"/>
    <property type="match status" value="1"/>
</dbReference>
<dbReference type="PIRSF" id="PIRSF001586">
    <property type="entry name" value="FGAM_synth_I"/>
    <property type="match status" value="1"/>
</dbReference>
<comment type="function">
    <text evidence="8">Part of the phosphoribosylformylglycinamidine synthase complex involved in the purines biosynthetic pathway. Catalyzes the ATP-dependent conversion of formylglycinamide ribonucleotide (FGAR) and glutamine to yield formylglycinamidine ribonucleotide (FGAM) and glutamate. The FGAM synthase complex is composed of three subunits. PurQ produces an ammonia molecule by converting glutamine to glutamate. PurL transfers the ammonia molecule to FGAR to form FGAM in an ATP-dependent manner. PurS interacts with PurQ and PurL and is thought to assist in the transfer of the ammonia molecule from PurQ to PurL.</text>
</comment>
<dbReference type="InterPro" id="IPR010075">
    <property type="entry name" value="PRibForGlyAmidine_synth_PurQ"/>
</dbReference>
<dbReference type="HAMAP" id="MF_00421">
    <property type="entry name" value="PurQ"/>
    <property type="match status" value="1"/>
</dbReference>
<feature type="active site" description="Nucleophile" evidence="8">
    <location>
        <position position="86"/>
    </location>
</feature>
<comment type="subunit">
    <text evidence="8">Part of the FGAM synthase complex composed of 1 PurL, 1 PurQ and 2 PurS subunits.</text>
</comment>
<dbReference type="EC" id="6.3.5.3" evidence="8"/>
<comment type="catalytic activity">
    <reaction evidence="8">
        <text>L-glutamine + H2O = L-glutamate + NH4(+)</text>
        <dbReference type="Rhea" id="RHEA:15889"/>
        <dbReference type="ChEBI" id="CHEBI:15377"/>
        <dbReference type="ChEBI" id="CHEBI:28938"/>
        <dbReference type="ChEBI" id="CHEBI:29985"/>
        <dbReference type="ChEBI" id="CHEBI:58359"/>
        <dbReference type="EC" id="3.5.1.2"/>
    </reaction>
</comment>